<evidence type="ECO:0000313" key="4">
    <source>
        <dbReference type="Proteomes" id="UP000309061"/>
    </source>
</evidence>
<dbReference type="AlphaFoldDB" id="A0A6B8KJZ3"/>
<dbReference type="Gene3D" id="2.60.200.20">
    <property type="match status" value="1"/>
</dbReference>
<protein>
    <submittedName>
        <fullName evidence="3">Type VI secretion system-associated FHA domain protein TagH</fullName>
    </submittedName>
</protein>
<reference evidence="3 4" key="1">
    <citation type="submission" date="2019-11" db="EMBL/GenBank/DDBJ databases">
        <title>The genome sequence of Methylocystis heyeri.</title>
        <authorList>
            <person name="Oshkin I.Y."/>
            <person name="Miroshnikov K."/>
            <person name="Dedysh S.N."/>
        </authorList>
    </citation>
    <scope>NUCLEOTIDE SEQUENCE [LARGE SCALE GENOMIC DNA]</scope>
    <source>
        <strain evidence="3 4">H2</strain>
    </source>
</reference>
<dbReference type="OrthoDB" id="273564at2"/>
<dbReference type="NCBIfam" id="TIGR03354">
    <property type="entry name" value="VI_FHA"/>
    <property type="match status" value="1"/>
</dbReference>
<gene>
    <name evidence="3" type="primary">tagH</name>
    <name evidence="3" type="ORF">H2LOC_017100</name>
</gene>
<name>A0A6B8KJZ3_9HYPH</name>
<evidence type="ECO:0000313" key="3">
    <source>
        <dbReference type="EMBL" id="QGM47265.1"/>
    </source>
</evidence>
<dbReference type="PROSITE" id="PS50006">
    <property type="entry name" value="FHA_DOMAIN"/>
    <property type="match status" value="1"/>
</dbReference>
<dbReference type="RefSeq" id="WP_136497484.1">
    <property type="nucleotide sequence ID" value="NZ_CP046052.1"/>
</dbReference>
<dbReference type="SUPFAM" id="SSF49879">
    <property type="entry name" value="SMAD/FHA domain"/>
    <property type="match status" value="1"/>
</dbReference>
<dbReference type="InterPro" id="IPR017735">
    <property type="entry name" value="T6SS_FHA"/>
</dbReference>
<dbReference type="EMBL" id="CP046052">
    <property type="protein sequence ID" value="QGM47265.1"/>
    <property type="molecule type" value="Genomic_DNA"/>
</dbReference>
<dbReference type="InterPro" id="IPR046883">
    <property type="entry name" value="T6SS_FHA_C"/>
</dbReference>
<evidence type="ECO:0000256" key="1">
    <source>
        <dbReference type="SAM" id="MobiDB-lite"/>
    </source>
</evidence>
<dbReference type="Proteomes" id="UP000309061">
    <property type="component" value="Chromosome"/>
</dbReference>
<dbReference type="InterPro" id="IPR008984">
    <property type="entry name" value="SMAD_FHA_dom_sf"/>
</dbReference>
<dbReference type="KEGG" id="mhey:H2LOC_017100"/>
<feature type="compositionally biased region" description="Pro residues" evidence="1">
    <location>
        <begin position="181"/>
        <end position="201"/>
    </location>
</feature>
<dbReference type="InterPro" id="IPR000253">
    <property type="entry name" value="FHA_dom"/>
</dbReference>
<proteinExistence type="predicted"/>
<dbReference type="Pfam" id="PF00498">
    <property type="entry name" value="FHA"/>
    <property type="match status" value="1"/>
</dbReference>
<accession>A0A6B8KJZ3</accession>
<evidence type="ECO:0000259" key="2">
    <source>
        <dbReference type="PROSITE" id="PS50006"/>
    </source>
</evidence>
<feature type="region of interest" description="Disordered" evidence="1">
    <location>
        <begin position="157"/>
        <end position="207"/>
    </location>
</feature>
<dbReference type="SMART" id="SM00240">
    <property type="entry name" value="FHA"/>
    <property type="match status" value="1"/>
</dbReference>
<organism evidence="3 4">
    <name type="scientific">Methylocystis heyeri</name>
    <dbReference type="NCBI Taxonomy" id="391905"/>
    <lineage>
        <taxon>Bacteria</taxon>
        <taxon>Pseudomonadati</taxon>
        <taxon>Pseudomonadota</taxon>
        <taxon>Alphaproteobacteria</taxon>
        <taxon>Hyphomicrobiales</taxon>
        <taxon>Methylocystaceae</taxon>
        <taxon>Methylocystis</taxon>
    </lineage>
</organism>
<dbReference type="Pfam" id="PF20232">
    <property type="entry name" value="T6SS_FHA_C"/>
    <property type="match status" value="1"/>
</dbReference>
<keyword evidence="4" id="KW-1185">Reference proteome</keyword>
<dbReference type="CDD" id="cd00060">
    <property type="entry name" value="FHA"/>
    <property type="match status" value="1"/>
</dbReference>
<feature type="domain" description="FHA" evidence="2">
    <location>
        <begin position="29"/>
        <end position="79"/>
    </location>
</feature>
<sequence length="440" mass="48329">MQLTLTIENFTNLPDGGPLRYTVTGARGLDIGRAQYLDWTLPDPERHISSKHCEIRHEYGDYLLYDVSTNGVFVNGSENRTQSPYRLSDGDRLVIGQYIIAVRVEKNANRDSDAVSPDFMHQAAVYDDLWRPEGATPPPISPKDTRPMEAAAIVHGDWLDRPADLPTPSSAPRNDIEQWIAPPPALDLPPETPPAPTPRRPSMPETEEFWLDSPPIKADVASAASMEATPSPHEATATPTAAPVAELQIAEPAFAAFLSAFAAASGAPTGPLSQQGPEELGRQLGGLVRSLASEMKLLLDARSETKRVTRSAQQTTIQLESNNPLKFSPSVDDAMRLMFGPSTRSYLGAEEAFAQGFFDLKQHQVRTFAAMQQAMRIIAEEFDPAGIDKAAEKGGGLFKTARKARLWELYETRWKAMTARHDGGLVGVFMRHFSDCYDKS</sequence>